<evidence type="ECO:0000256" key="1">
    <source>
        <dbReference type="ARBA" id="ARBA00004496"/>
    </source>
</evidence>
<dbReference type="PANTHER" id="PTHR28511">
    <property type="entry name" value="ENDONUCLEASE V"/>
    <property type="match status" value="1"/>
</dbReference>
<sequence length="235" mass="26090">MEKILPFPFQVSIEEALFIQKELKKRISLNCTLEESSVNRIGGIDVSYLKNGFSMAVAVVLSFPEFQLLEVQVGKAPASFPYIPGFLSFREGPAIEKALAQIKKEPQLWFFDGQGIAHPRGVGLASHIGVLFDLVSIGIAKKPLIGEFEPPSPEKGAYSPLYYQEKQVGFAVRTRKNVKPIYVSPGHKISLEGALRWALKAISRYRLPEPTRIAHQLSQKLKKEGQDLGPGNTVF</sequence>
<keyword evidence="7" id="KW-0687">Ribonucleoprotein</keyword>
<keyword evidence="3 6" id="KW-0540">Nuclease</keyword>
<dbReference type="RefSeq" id="WP_369018309.1">
    <property type="nucleotide sequence ID" value="NZ_CP121689.1"/>
</dbReference>
<dbReference type="EMBL" id="CP121689">
    <property type="protein sequence ID" value="WZL76151.1"/>
    <property type="molecule type" value="Genomic_DNA"/>
</dbReference>
<keyword evidence="6" id="KW-0460">Magnesium</keyword>
<evidence type="ECO:0000256" key="4">
    <source>
        <dbReference type="ARBA" id="ARBA00022759"/>
    </source>
</evidence>
<feature type="site" description="Interaction with target DNA" evidence="6">
    <location>
        <position position="82"/>
    </location>
</feature>
<keyword evidence="8" id="KW-1185">Reference proteome</keyword>
<gene>
    <name evidence="6 7" type="primary">nfi</name>
    <name evidence="7" type="ORF">QBE54_00015</name>
</gene>
<dbReference type="Proteomes" id="UP001461341">
    <property type="component" value="Chromosome"/>
</dbReference>
<keyword evidence="6" id="KW-0479">Metal-binding</keyword>
<evidence type="ECO:0000313" key="8">
    <source>
        <dbReference type="Proteomes" id="UP001461341"/>
    </source>
</evidence>
<dbReference type="CDD" id="cd06559">
    <property type="entry name" value="Endonuclease_V"/>
    <property type="match status" value="1"/>
</dbReference>
<keyword evidence="6" id="KW-0227">DNA damage</keyword>
<protein>
    <recommendedName>
        <fullName evidence="6">Endonuclease V</fullName>
        <ecNumber evidence="6">3.1.21.7</ecNumber>
    </recommendedName>
    <alternativeName>
        <fullName evidence="6">Deoxyinosine 3'endonuclease</fullName>
    </alternativeName>
    <alternativeName>
        <fullName evidence="6">Deoxyribonuclease V</fullName>
        <shortName evidence="6">DNase V</shortName>
    </alternativeName>
</protein>
<reference evidence="7 8" key="1">
    <citation type="submission" date="2023-03" db="EMBL/GenBank/DDBJ databases">
        <title>Novel Species.</title>
        <authorList>
            <person name="Ma S."/>
        </authorList>
    </citation>
    <scope>NUCLEOTIDE SEQUENCE [LARGE SCALE GENOMIC DNA]</scope>
    <source>
        <strain evidence="7 8">B11</strain>
    </source>
</reference>
<evidence type="ECO:0000256" key="3">
    <source>
        <dbReference type="ARBA" id="ARBA00022722"/>
    </source>
</evidence>
<feature type="binding site" evidence="6">
    <location>
        <position position="112"/>
    </location>
    <ligand>
        <name>Mg(2+)</name>
        <dbReference type="ChEBI" id="CHEBI:18420"/>
    </ligand>
</feature>
<keyword evidence="5 6" id="KW-0378">Hydrolase</keyword>
<keyword evidence="4 6" id="KW-0255">Endonuclease</keyword>
<feature type="binding site" evidence="6">
    <location>
        <position position="45"/>
    </location>
    <ligand>
        <name>Mg(2+)</name>
        <dbReference type="ChEBI" id="CHEBI:18420"/>
    </ligand>
</feature>
<keyword evidence="7" id="KW-0689">Ribosomal protein</keyword>
<comment type="similarity">
    <text evidence="6">Belongs to the endonuclease V family.</text>
</comment>
<dbReference type="InterPro" id="IPR007581">
    <property type="entry name" value="Endonuclease-V"/>
</dbReference>
<comment type="cofactor">
    <cofactor evidence="6">
        <name>Mg(2+)</name>
        <dbReference type="ChEBI" id="CHEBI:18420"/>
    </cofactor>
</comment>
<proteinExistence type="inferred from homology"/>
<name>A0ABZ2YCZ9_9BACT</name>
<dbReference type="Gene3D" id="3.30.2170.10">
    <property type="entry name" value="archaeoglobus fulgidus dsm 4304 superfamily"/>
    <property type="match status" value="1"/>
</dbReference>
<comment type="function">
    <text evidence="6">DNA repair enzyme involved in the repair of deaminated bases. Selectively cleaves double-stranded DNA at the second phosphodiester bond 3' to a deoxyinosine leaving behind the intact lesion on the nicked DNA.</text>
</comment>
<dbReference type="EC" id="3.1.21.7" evidence="6"/>
<accession>A0ABZ2YCZ9</accession>
<dbReference type="HAMAP" id="MF_00801">
    <property type="entry name" value="Endonuclease_5"/>
    <property type="match status" value="1"/>
</dbReference>
<keyword evidence="6" id="KW-0234">DNA repair</keyword>
<organism evidence="7 8">
    <name type="scientific">Thermatribacter velox</name>
    <dbReference type="NCBI Taxonomy" id="3039681"/>
    <lineage>
        <taxon>Bacteria</taxon>
        <taxon>Pseudomonadati</taxon>
        <taxon>Atribacterota</taxon>
        <taxon>Atribacteria</taxon>
        <taxon>Atribacterales</taxon>
        <taxon>Thermatribacteraceae</taxon>
        <taxon>Thermatribacter</taxon>
    </lineage>
</organism>
<dbReference type="Pfam" id="PF04493">
    <property type="entry name" value="Endonuclease_5"/>
    <property type="match status" value="1"/>
</dbReference>
<comment type="subcellular location">
    <subcellularLocation>
        <location evidence="1 6">Cytoplasm</location>
    </subcellularLocation>
</comment>
<evidence type="ECO:0000256" key="2">
    <source>
        <dbReference type="ARBA" id="ARBA00022490"/>
    </source>
</evidence>
<keyword evidence="2 6" id="KW-0963">Cytoplasm</keyword>
<evidence type="ECO:0000256" key="6">
    <source>
        <dbReference type="HAMAP-Rule" id="MF_00801"/>
    </source>
</evidence>
<evidence type="ECO:0000256" key="5">
    <source>
        <dbReference type="ARBA" id="ARBA00022801"/>
    </source>
</evidence>
<dbReference type="GO" id="GO:0043737">
    <property type="term" value="F:deoxyribonuclease V activity"/>
    <property type="evidence" value="ECO:0007669"/>
    <property type="project" value="UniProtKB-EC"/>
</dbReference>
<dbReference type="NCBIfam" id="NF008629">
    <property type="entry name" value="PRK11617.1"/>
    <property type="match status" value="1"/>
</dbReference>
<dbReference type="GO" id="GO:0005840">
    <property type="term" value="C:ribosome"/>
    <property type="evidence" value="ECO:0007669"/>
    <property type="project" value="UniProtKB-KW"/>
</dbReference>
<dbReference type="PANTHER" id="PTHR28511:SF1">
    <property type="entry name" value="ENDONUCLEASE V"/>
    <property type="match status" value="1"/>
</dbReference>
<evidence type="ECO:0000313" key="7">
    <source>
        <dbReference type="EMBL" id="WZL76151.1"/>
    </source>
</evidence>
<comment type="catalytic activity">
    <reaction evidence="6">
        <text>Endonucleolytic cleavage at apurinic or apyrimidinic sites to products with a 5'-phosphate.</text>
        <dbReference type="EC" id="3.1.21.7"/>
    </reaction>
</comment>